<protein>
    <submittedName>
        <fullName evidence="2">Uncharacterized protein</fullName>
    </submittedName>
</protein>
<evidence type="ECO:0000313" key="3">
    <source>
        <dbReference type="Proteomes" id="UP000075902"/>
    </source>
</evidence>
<reference evidence="2" key="2">
    <citation type="submission" date="2020-05" db="UniProtKB">
        <authorList>
            <consortium name="EnsemblMetazoa"/>
        </authorList>
    </citation>
    <scope>IDENTIFICATION</scope>
    <source>
        <strain evidence="2">CM1001059</strain>
    </source>
</reference>
<reference evidence="3" key="1">
    <citation type="submission" date="2014-01" db="EMBL/GenBank/DDBJ databases">
        <title>The Genome Sequence of Anopheles melas CM1001059_A (V2).</title>
        <authorList>
            <consortium name="The Broad Institute Genomics Platform"/>
            <person name="Neafsey D.E."/>
            <person name="Besansky N."/>
            <person name="Howell P."/>
            <person name="Walton C."/>
            <person name="Young S.K."/>
            <person name="Zeng Q."/>
            <person name="Gargeya S."/>
            <person name="Fitzgerald M."/>
            <person name="Haas B."/>
            <person name="Abouelleil A."/>
            <person name="Allen A.W."/>
            <person name="Alvarado L."/>
            <person name="Arachchi H.M."/>
            <person name="Berlin A.M."/>
            <person name="Chapman S.B."/>
            <person name="Gainer-Dewar J."/>
            <person name="Goldberg J."/>
            <person name="Griggs A."/>
            <person name="Gujja S."/>
            <person name="Hansen M."/>
            <person name="Howarth C."/>
            <person name="Imamovic A."/>
            <person name="Ireland A."/>
            <person name="Larimer J."/>
            <person name="McCowan C."/>
            <person name="Murphy C."/>
            <person name="Pearson M."/>
            <person name="Poon T.W."/>
            <person name="Priest M."/>
            <person name="Roberts A."/>
            <person name="Saif S."/>
            <person name="Shea T."/>
            <person name="Sisk P."/>
            <person name="Sykes S."/>
            <person name="Wortman J."/>
            <person name="Nusbaum C."/>
            <person name="Birren B."/>
        </authorList>
    </citation>
    <scope>NUCLEOTIDE SEQUENCE [LARGE SCALE GENOMIC DNA]</scope>
    <source>
        <strain evidence="3">CM1001059</strain>
    </source>
</reference>
<feature type="compositionally biased region" description="Polar residues" evidence="1">
    <location>
        <begin position="263"/>
        <end position="278"/>
    </location>
</feature>
<evidence type="ECO:0000256" key="1">
    <source>
        <dbReference type="SAM" id="MobiDB-lite"/>
    </source>
</evidence>
<feature type="region of interest" description="Disordered" evidence="1">
    <location>
        <begin position="263"/>
        <end position="305"/>
    </location>
</feature>
<dbReference type="AlphaFoldDB" id="A0A182TNC2"/>
<organism evidence="2 3">
    <name type="scientific">Anopheles melas</name>
    <dbReference type="NCBI Taxonomy" id="34690"/>
    <lineage>
        <taxon>Eukaryota</taxon>
        <taxon>Metazoa</taxon>
        <taxon>Ecdysozoa</taxon>
        <taxon>Arthropoda</taxon>
        <taxon>Hexapoda</taxon>
        <taxon>Insecta</taxon>
        <taxon>Pterygota</taxon>
        <taxon>Neoptera</taxon>
        <taxon>Endopterygota</taxon>
        <taxon>Diptera</taxon>
        <taxon>Nematocera</taxon>
        <taxon>Culicoidea</taxon>
        <taxon>Culicidae</taxon>
        <taxon>Anophelinae</taxon>
        <taxon>Anopheles</taxon>
    </lineage>
</organism>
<keyword evidence="3" id="KW-1185">Reference proteome</keyword>
<name>A0A182TNC2_9DIPT</name>
<evidence type="ECO:0000313" key="2">
    <source>
        <dbReference type="EnsemblMetazoa" id="AMEC005443-PA"/>
    </source>
</evidence>
<proteinExistence type="predicted"/>
<dbReference type="Proteomes" id="UP000075902">
    <property type="component" value="Unassembled WGS sequence"/>
</dbReference>
<dbReference type="VEuPathDB" id="VectorBase:AMEC005443"/>
<dbReference type="EnsemblMetazoa" id="AMEC005443-RA">
    <property type="protein sequence ID" value="AMEC005443-PA"/>
    <property type="gene ID" value="AMEC005443"/>
</dbReference>
<sequence>MVPHLALRHHGENYNAHVVRTFGFCPVPSDPSFDDTSIWERFSPTSPQKPSRIDWGRIEKVCGPVPIYLKNLLKMCGYEAESSLRNLNDDDFIDMERFAREELIHLVPATQFYFHIFCSDPAREFRLVPGHRKLLLQISAYLNYTKERIKKIQGCIVKLIDMWSEKQPIKLQITEEMINVTYETNGYNAFIKCPMCAVQIKVSKLPTKKGDRFVISNFSKHIIKMHFSQLSDGAGGGGGGVGGNGVGGHAGSVGSERHLSMDNVSSYYGGENSDSNTYPYDDYGSGKRPKLDEDDDEMDPVPPHLLHPYVSIKDEIIDLDA</sequence>
<accession>A0A182TNC2</accession>